<gene>
    <name evidence="1" type="ORF">DUI87_34002</name>
</gene>
<dbReference type="EMBL" id="QRBI01000275">
    <property type="protein sequence ID" value="RMB89612.1"/>
    <property type="molecule type" value="Genomic_DNA"/>
</dbReference>
<evidence type="ECO:0000313" key="2">
    <source>
        <dbReference type="Proteomes" id="UP000269221"/>
    </source>
</evidence>
<comment type="caution">
    <text evidence="1">The sequence shown here is derived from an EMBL/GenBank/DDBJ whole genome shotgun (WGS) entry which is preliminary data.</text>
</comment>
<name>A0A3M0IMM7_HIRRU</name>
<proteinExistence type="predicted"/>
<accession>A0A3M0IMM7</accession>
<protein>
    <submittedName>
        <fullName evidence="1">Uncharacterized protein</fullName>
    </submittedName>
</protein>
<dbReference type="AlphaFoldDB" id="A0A3M0IMM7"/>
<sequence length="89" mass="10147">MDNRMRTETAKSLLLRDSEVCDHLRNLTVPKEMHPRVLMDLAKPLFMTFEKSPYSGQVPGKRIKCTLSKFADDTKLSAPAAVQRDLDKL</sequence>
<dbReference type="Proteomes" id="UP000269221">
    <property type="component" value="Unassembled WGS sequence"/>
</dbReference>
<evidence type="ECO:0000313" key="1">
    <source>
        <dbReference type="EMBL" id="RMB89612.1"/>
    </source>
</evidence>
<keyword evidence="2" id="KW-1185">Reference proteome</keyword>
<reference evidence="1 2" key="1">
    <citation type="submission" date="2018-07" db="EMBL/GenBank/DDBJ databases">
        <title>A high quality draft genome assembly of the barn swallow (H. rustica rustica).</title>
        <authorList>
            <person name="Formenti G."/>
            <person name="Chiara M."/>
            <person name="Poveda L."/>
            <person name="Francoijs K.-J."/>
            <person name="Bonisoli-Alquati A."/>
            <person name="Canova L."/>
            <person name="Gianfranceschi L."/>
            <person name="Horner D.S."/>
            <person name="Saino N."/>
        </authorList>
    </citation>
    <scope>NUCLEOTIDE SEQUENCE [LARGE SCALE GENOMIC DNA]</scope>
    <source>
        <strain evidence="1">Chelidonia</strain>
        <tissue evidence="1">Blood</tissue>
    </source>
</reference>
<organism evidence="1 2">
    <name type="scientific">Hirundo rustica rustica</name>
    <dbReference type="NCBI Taxonomy" id="333673"/>
    <lineage>
        <taxon>Eukaryota</taxon>
        <taxon>Metazoa</taxon>
        <taxon>Chordata</taxon>
        <taxon>Craniata</taxon>
        <taxon>Vertebrata</taxon>
        <taxon>Euteleostomi</taxon>
        <taxon>Archelosauria</taxon>
        <taxon>Archosauria</taxon>
        <taxon>Dinosauria</taxon>
        <taxon>Saurischia</taxon>
        <taxon>Theropoda</taxon>
        <taxon>Coelurosauria</taxon>
        <taxon>Aves</taxon>
        <taxon>Neognathae</taxon>
        <taxon>Neoaves</taxon>
        <taxon>Telluraves</taxon>
        <taxon>Australaves</taxon>
        <taxon>Passeriformes</taxon>
        <taxon>Sylvioidea</taxon>
        <taxon>Hirundinidae</taxon>
        <taxon>Hirundo</taxon>
    </lineage>
</organism>